<feature type="chain" id="PRO_5045455511" description="Lipoprotein" evidence="1">
    <location>
        <begin position="19"/>
        <end position="150"/>
    </location>
</feature>
<evidence type="ECO:0000313" key="2">
    <source>
        <dbReference type="EMBL" id="MFC3085495.1"/>
    </source>
</evidence>
<keyword evidence="1" id="KW-0732">Signal</keyword>
<dbReference type="Proteomes" id="UP001595445">
    <property type="component" value="Unassembled WGS sequence"/>
</dbReference>
<sequence length="150" mass="15631">MIRKTLVPFVLLPLAACASGGTTSVQFYPLQGEIAAEDPTLVIEGVMRNVAGTSGPLTFRLPERGKCEGTWTSLTPKTVSRSRGLALTWKKTGGELGTKTDTVAGVNDGEIYAVCNDGTRVQGTFAIGSGTASGTGQATDTNGNVYKLLF</sequence>
<gene>
    <name evidence="2" type="ORF">ACFOD6_05475</name>
</gene>
<evidence type="ECO:0000256" key="1">
    <source>
        <dbReference type="SAM" id="SignalP"/>
    </source>
</evidence>
<evidence type="ECO:0000313" key="3">
    <source>
        <dbReference type="Proteomes" id="UP001595445"/>
    </source>
</evidence>
<keyword evidence="3" id="KW-1185">Reference proteome</keyword>
<evidence type="ECO:0008006" key="4">
    <source>
        <dbReference type="Google" id="ProtNLM"/>
    </source>
</evidence>
<proteinExistence type="predicted"/>
<accession>A0ABV7DSW9</accession>
<protein>
    <recommendedName>
        <fullName evidence="4">Lipoprotein</fullName>
    </recommendedName>
</protein>
<dbReference type="RefSeq" id="WP_287866499.1">
    <property type="nucleotide sequence ID" value="NZ_JAEACP010000011.1"/>
</dbReference>
<comment type="caution">
    <text evidence="2">The sequence shown here is derived from an EMBL/GenBank/DDBJ whole genome shotgun (WGS) entry which is preliminary data.</text>
</comment>
<organism evidence="2 3">
    <name type="scientific">Tabrizicola soli</name>
    <dbReference type="NCBI Taxonomy" id="2185115"/>
    <lineage>
        <taxon>Bacteria</taxon>
        <taxon>Pseudomonadati</taxon>
        <taxon>Pseudomonadota</taxon>
        <taxon>Alphaproteobacteria</taxon>
        <taxon>Rhodobacterales</taxon>
        <taxon>Paracoccaceae</taxon>
        <taxon>Tabrizicola</taxon>
    </lineage>
</organism>
<reference evidence="3" key="1">
    <citation type="journal article" date="2019" name="Int. J. Syst. Evol. Microbiol.">
        <title>The Global Catalogue of Microorganisms (GCM) 10K type strain sequencing project: providing services to taxonomists for standard genome sequencing and annotation.</title>
        <authorList>
            <consortium name="The Broad Institute Genomics Platform"/>
            <consortium name="The Broad Institute Genome Sequencing Center for Infectious Disease"/>
            <person name="Wu L."/>
            <person name="Ma J."/>
        </authorList>
    </citation>
    <scope>NUCLEOTIDE SEQUENCE [LARGE SCALE GENOMIC DNA]</scope>
    <source>
        <strain evidence="3">KCTC 62102</strain>
    </source>
</reference>
<feature type="signal peptide" evidence="1">
    <location>
        <begin position="1"/>
        <end position="18"/>
    </location>
</feature>
<name>A0ABV7DSW9_9RHOB</name>
<dbReference type="EMBL" id="JBHRSM010000010">
    <property type="protein sequence ID" value="MFC3085495.1"/>
    <property type="molecule type" value="Genomic_DNA"/>
</dbReference>